<accession>A0ABP7PNF1</accession>
<reference evidence="2" key="1">
    <citation type="journal article" date="2019" name="Int. J. Syst. Evol. Microbiol.">
        <title>The Global Catalogue of Microorganisms (GCM) 10K type strain sequencing project: providing services to taxonomists for standard genome sequencing and annotation.</title>
        <authorList>
            <consortium name="The Broad Institute Genomics Platform"/>
            <consortium name="The Broad Institute Genome Sequencing Center for Infectious Disease"/>
            <person name="Wu L."/>
            <person name="Ma J."/>
        </authorList>
    </citation>
    <scope>NUCLEOTIDE SEQUENCE [LARGE SCALE GENOMIC DNA]</scope>
    <source>
        <strain evidence="2">JCM 17338</strain>
    </source>
</reference>
<dbReference type="InterPro" id="IPR025563">
    <property type="entry name" value="DUF4286"/>
</dbReference>
<organism evidence="1 2">
    <name type="scientific">Pedobacter ginsengiterrae</name>
    <dbReference type="NCBI Taxonomy" id="871696"/>
    <lineage>
        <taxon>Bacteria</taxon>
        <taxon>Pseudomonadati</taxon>
        <taxon>Bacteroidota</taxon>
        <taxon>Sphingobacteriia</taxon>
        <taxon>Sphingobacteriales</taxon>
        <taxon>Sphingobacteriaceae</taxon>
        <taxon>Pedobacter</taxon>
    </lineage>
</organism>
<evidence type="ECO:0000313" key="1">
    <source>
        <dbReference type="EMBL" id="GAA3967453.1"/>
    </source>
</evidence>
<keyword evidence="2" id="KW-1185">Reference proteome</keyword>
<dbReference type="EMBL" id="BAABAK010000010">
    <property type="protein sequence ID" value="GAA3967453.1"/>
    <property type="molecule type" value="Genomic_DNA"/>
</dbReference>
<sequence>MLLYNVTLILEDSVVEEWLQWMQETHIPQVMATGMFLSHRLLKVLDSPNEGVTYCTQYIAENLENYETYQTVHAPALQEDLNERFKNRFVAYRTLMEFVSPIS</sequence>
<dbReference type="Proteomes" id="UP001501081">
    <property type="component" value="Unassembled WGS sequence"/>
</dbReference>
<comment type="caution">
    <text evidence="1">The sequence shown here is derived from an EMBL/GenBank/DDBJ whole genome shotgun (WGS) entry which is preliminary data.</text>
</comment>
<evidence type="ECO:0008006" key="3">
    <source>
        <dbReference type="Google" id="ProtNLM"/>
    </source>
</evidence>
<dbReference type="Pfam" id="PF14114">
    <property type="entry name" value="DUF4286"/>
    <property type="match status" value="1"/>
</dbReference>
<gene>
    <name evidence="1" type="ORF">GCM10022246_20300</name>
</gene>
<name>A0ABP7PNF1_9SPHI</name>
<protein>
    <recommendedName>
        <fullName evidence="3">DUF4286 family protein</fullName>
    </recommendedName>
</protein>
<dbReference type="RefSeq" id="WP_316756007.1">
    <property type="nucleotide sequence ID" value="NZ_BAABAK010000010.1"/>
</dbReference>
<evidence type="ECO:0000313" key="2">
    <source>
        <dbReference type="Proteomes" id="UP001501081"/>
    </source>
</evidence>
<proteinExistence type="predicted"/>